<evidence type="ECO:0000313" key="2">
    <source>
        <dbReference type="Proteomes" id="UP000520767"/>
    </source>
</evidence>
<dbReference type="SUPFAM" id="SSF48452">
    <property type="entry name" value="TPR-like"/>
    <property type="match status" value="1"/>
</dbReference>
<dbReference type="EMBL" id="JACHJQ010000004">
    <property type="protein sequence ID" value="MBB4907504.1"/>
    <property type="molecule type" value="Genomic_DNA"/>
</dbReference>
<protein>
    <submittedName>
        <fullName evidence="1">Thioredoxin-like negative regulator of GroEL</fullName>
    </submittedName>
</protein>
<organism evidence="1 2">
    <name type="scientific">Actinophytocola algeriensis</name>
    <dbReference type="NCBI Taxonomy" id="1768010"/>
    <lineage>
        <taxon>Bacteria</taxon>
        <taxon>Bacillati</taxon>
        <taxon>Actinomycetota</taxon>
        <taxon>Actinomycetes</taxon>
        <taxon>Pseudonocardiales</taxon>
        <taxon>Pseudonocardiaceae</taxon>
    </lineage>
</organism>
<gene>
    <name evidence="1" type="ORF">FHR82_003746</name>
</gene>
<dbReference type="Proteomes" id="UP000520767">
    <property type="component" value="Unassembled WGS sequence"/>
</dbReference>
<evidence type="ECO:0000313" key="1">
    <source>
        <dbReference type="EMBL" id="MBB4907504.1"/>
    </source>
</evidence>
<dbReference type="InterPro" id="IPR011990">
    <property type="entry name" value="TPR-like_helical_dom_sf"/>
</dbReference>
<dbReference type="AlphaFoldDB" id="A0A7W7Q686"/>
<reference evidence="1 2" key="1">
    <citation type="submission" date="2020-08" db="EMBL/GenBank/DDBJ databases">
        <title>Genomic Encyclopedia of Type Strains, Phase III (KMG-III): the genomes of soil and plant-associated and newly described type strains.</title>
        <authorList>
            <person name="Whitman W."/>
        </authorList>
    </citation>
    <scope>NUCLEOTIDE SEQUENCE [LARGE SCALE GENOMIC DNA]</scope>
    <source>
        <strain evidence="1 2">CECT 8960</strain>
    </source>
</reference>
<accession>A0A7W7Q686</accession>
<name>A0A7W7Q686_9PSEU</name>
<sequence>MTDALIASMRRAVEAAPDDVVLRLHLAELLVGAGKGDDAVTHLGVVLAADPGNGKAHSLMTRAVGGAPDHQDFDWQAAENDLRA</sequence>
<proteinExistence type="predicted"/>
<keyword evidence="2" id="KW-1185">Reference proteome</keyword>
<dbReference type="Gene3D" id="1.25.40.10">
    <property type="entry name" value="Tetratricopeptide repeat domain"/>
    <property type="match status" value="1"/>
</dbReference>
<comment type="caution">
    <text evidence="1">The sequence shown here is derived from an EMBL/GenBank/DDBJ whole genome shotgun (WGS) entry which is preliminary data.</text>
</comment>
<dbReference type="RefSeq" id="WP_184811695.1">
    <property type="nucleotide sequence ID" value="NZ_JACHJQ010000004.1"/>
</dbReference>
<dbReference type="Pfam" id="PF14559">
    <property type="entry name" value="TPR_19"/>
    <property type="match status" value="1"/>
</dbReference>